<dbReference type="InterPro" id="IPR025405">
    <property type="entry name" value="DUF4131"/>
</dbReference>
<dbReference type="SUPFAM" id="SSF56281">
    <property type="entry name" value="Metallo-hydrolase/oxidoreductase"/>
    <property type="match status" value="1"/>
</dbReference>
<feature type="transmembrane region" description="Helical" evidence="6">
    <location>
        <begin position="479"/>
        <end position="503"/>
    </location>
</feature>
<dbReference type="NCBIfam" id="TIGR00361">
    <property type="entry name" value="ComEC_Rec2"/>
    <property type="match status" value="1"/>
</dbReference>
<evidence type="ECO:0000256" key="6">
    <source>
        <dbReference type="SAM" id="Phobius"/>
    </source>
</evidence>
<evidence type="ECO:0000256" key="2">
    <source>
        <dbReference type="ARBA" id="ARBA00022475"/>
    </source>
</evidence>
<keyword evidence="2" id="KW-1003">Cell membrane</keyword>
<dbReference type="Gene3D" id="3.60.15.10">
    <property type="entry name" value="Ribonuclease Z/Hydroxyacylglutathione hydrolase-like"/>
    <property type="match status" value="1"/>
</dbReference>
<dbReference type="InterPro" id="IPR004797">
    <property type="entry name" value="Competence_ComEC/Rec2"/>
</dbReference>
<evidence type="ECO:0000256" key="5">
    <source>
        <dbReference type="ARBA" id="ARBA00023136"/>
    </source>
</evidence>
<dbReference type="NCBIfam" id="TIGR00360">
    <property type="entry name" value="ComEC_N-term"/>
    <property type="match status" value="1"/>
</dbReference>
<dbReference type="InterPro" id="IPR035681">
    <property type="entry name" value="ComA-like_MBL"/>
</dbReference>
<dbReference type="PANTHER" id="PTHR30619">
    <property type="entry name" value="DNA INTERNALIZATION/COMPETENCE PROTEIN COMEC/REC2"/>
    <property type="match status" value="1"/>
</dbReference>
<evidence type="ECO:0000256" key="3">
    <source>
        <dbReference type="ARBA" id="ARBA00022692"/>
    </source>
</evidence>
<feature type="transmembrane region" description="Helical" evidence="6">
    <location>
        <begin position="393"/>
        <end position="412"/>
    </location>
</feature>
<protein>
    <submittedName>
        <fullName evidence="8">DNA internalization-related competence protein ComEC/Rec2</fullName>
    </submittedName>
</protein>
<keyword evidence="4 6" id="KW-1133">Transmembrane helix</keyword>
<keyword evidence="3 6" id="KW-0812">Transmembrane</keyword>
<organism evidence="8 9">
    <name type="scientific">Achromobacter denitrificans</name>
    <name type="common">Alcaligenes denitrificans</name>
    <dbReference type="NCBI Taxonomy" id="32002"/>
    <lineage>
        <taxon>Bacteria</taxon>
        <taxon>Pseudomonadati</taxon>
        <taxon>Pseudomonadota</taxon>
        <taxon>Betaproteobacteria</taxon>
        <taxon>Burkholderiales</taxon>
        <taxon>Alcaligenaceae</taxon>
        <taxon>Achromobacter</taxon>
    </lineage>
</organism>
<dbReference type="GO" id="GO:0030420">
    <property type="term" value="P:establishment of competence for transformation"/>
    <property type="evidence" value="ECO:0007669"/>
    <property type="project" value="InterPro"/>
</dbReference>
<dbReference type="Pfam" id="PF03772">
    <property type="entry name" value="Competence"/>
    <property type="match status" value="1"/>
</dbReference>
<feature type="domain" description="Metallo-beta-lactamase" evidence="7">
    <location>
        <begin position="543"/>
        <end position="747"/>
    </location>
</feature>
<feature type="transmembrane region" description="Helical" evidence="6">
    <location>
        <begin position="288"/>
        <end position="309"/>
    </location>
</feature>
<keyword evidence="5 6" id="KW-0472">Membrane</keyword>
<accession>A0A6N0JXB5</accession>
<evidence type="ECO:0000256" key="1">
    <source>
        <dbReference type="ARBA" id="ARBA00004651"/>
    </source>
</evidence>
<dbReference type="SMART" id="SM00849">
    <property type="entry name" value="Lactamase_B"/>
    <property type="match status" value="1"/>
</dbReference>
<dbReference type="Pfam" id="PF00753">
    <property type="entry name" value="Lactamase_B"/>
    <property type="match status" value="1"/>
</dbReference>
<evidence type="ECO:0000256" key="4">
    <source>
        <dbReference type="ARBA" id="ARBA00022989"/>
    </source>
</evidence>
<evidence type="ECO:0000313" key="8">
    <source>
        <dbReference type="EMBL" id="QKQ51220.1"/>
    </source>
</evidence>
<gene>
    <name evidence="8" type="ORF">FOC81_09660</name>
</gene>
<dbReference type="InterPro" id="IPR052159">
    <property type="entry name" value="Competence_DNA_uptake"/>
</dbReference>
<evidence type="ECO:0000259" key="7">
    <source>
        <dbReference type="SMART" id="SM00849"/>
    </source>
</evidence>
<dbReference type="InterPro" id="IPR036866">
    <property type="entry name" value="RibonucZ/Hydroxyglut_hydro"/>
</dbReference>
<feature type="transmembrane region" description="Helical" evidence="6">
    <location>
        <begin position="20"/>
        <end position="37"/>
    </location>
</feature>
<dbReference type="Proteomes" id="UP000509782">
    <property type="component" value="Chromosome"/>
</dbReference>
<dbReference type="PANTHER" id="PTHR30619:SF1">
    <property type="entry name" value="RECOMBINATION PROTEIN 2"/>
    <property type="match status" value="1"/>
</dbReference>
<proteinExistence type="predicted"/>
<feature type="transmembrane region" description="Helical" evidence="6">
    <location>
        <begin position="424"/>
        <end position="445"/>
    </location>
</feature>
<dbReference type="AlphaFoldDB" id="A0A6N0JXB5"/>
<reference evidence="8 9" key="1">
    <citation type="submission" date="2020-05" db="EMBL/GenBank/DDBJ databases">
        <title>FDA dAtabase for Regulatory Grade micrObial Sequences (FDA-ARGOS): Supporting development and validation of Infectious Disease Dx tests.</title>
        <authorList>
            <person name="Sproer C."/>
            <person name="Gronow S."/>
            <person name="Severitt S."/>
            <person name="Schroder I."/>
            <person name="Tallon L."/>
            <person name="Sadzewicz L."/>
            <person name="Zhao X."/>
            <person name="Vavikolanu K."/>
            <person name="Mehta A."/>
            <person name="Aluvathingal J."/>
            <person name="Nadendla S."/>
            <person name="Myers T."/>
            <person name="Yan Y."/>
            <person name="Sichtig H."/>
        </authorList>
    </citation>
    <scope>NUCLEOTIDE SEQUENCE [LARGE SCALE GENOMIC DNA]</scope>
    <source>
        <strain evidence="8 9">FDAARGOS_787</strain>
    </source>
</reference>
<dbReference type="Pfam" id="PF13567">
    <property type="entry name" value="DUF4131"/>
    <property type="match status" value="1"/>
</dbReference>
<dbReference type="EMBL" id="CP054569">
    <property type="protein sequence ID" value="QKQ51220.1"/>
    <property type="molecule type" value="Genomic_DNA"/>
</dbReference>
<feature type="transmembrane region" description="Helical" evidence="6">
    <location>
        <begin position="245"/>
        <end position="268"/>
    </location>
</feature>
<sequence>MAFVAGSGAVQLAPRLPGAGAAWLLAGACLLALAALMRLRQRGAKAGAALALGMCAGLLNAGAQAQWRLDDGLADAHQDAVSRLVLRIAELPDGDAGGQRFVAEPAEPAPPGIPSRIQVSWQAPPGAQGGLPALMPGQVWRMALVLRRPRGLLNPDGADAEGRLFARGVRAVGQVRGQPRLVADRPWATPGVAIERARHRVREGLRAALGAHRYAPVLIALAIGDQAGVAREDWRLFNRSGITHLVSISGMHVTSIAGMAGLLVAAAWRRGRWRGVGLAERVPARMAGGAAAAAVALLYCLLAGWGVPARRTFFMLSVALAAAASRLPVSADRILACAAAVVVALDPWAPMAPGFWLSFGAVAILLRIAGASFDADADAGWRARWAARLAQAARLQLIVTLGLTPLLAYLVHQVSLGSPLANAVAIPAVTFIVTPLALLCAALSVAPGAEGLAALAGQTGLQAFDLTMAPVAWVGNAGWASMAVAAAPWPWLAWAVAGMGWALQARGWPGRRLGWACMLPLLCWRPDRPDPGYWRMSALDVGQGSAILVETASQALLFDAGPRHYGGGDAGERVIVPFLQARGIRQLDALVLSHADTDHVGGARAVLAAVPVLRGHASFDLEAFLRRDARLWPDAGPPVAPRETRRCARGQQWEADGVTFTFLHPTRDGSGALEDRNADSCVLRIEGARHSLLLTGDVGVAQERELALAGLPATDVVLAPHHGSASSSGRDLVRATAAGHAIAQAGHLNRFRHPAPAVELRWTRAGTAFWRSDRDGAVIAQSGPGGLEVRAERERGRRYWHGY</sequence>
<dbReference type="GO" id="GO:0005886">
    <property type="term" value="C:plasma membrane"/>
    <property type="evidence" value="ECO:0007669"/>
    <property type="project" value="UniProtKB-SubCell"/>
</dbReference>
<evidence type="ECO:0000313" key="9">
    <source>
        <dbReference type="Proteomes" id="UP000509782"/>
    </source>
</evidence>
<dbReference type="CDD" id="cd07731">
    <property type="entry name" value="ComA-like_MBL-fold"/>
    <property type="match status" value="1"/>
</dbReference>
<comment type="subcellular location">
    <subcellularLocation>
        <location evidence="1">Cell membrane</location>
        <topology evidence="1">Multi-pass membrane protein</topology>
    </subcellularLocation>
</comment>
<dbReference type="InterPro" id="IPR001279">
    <property type="entry name" value="Metallo-B-lactamas"/>
</dbReference>
<dbReference type="InterPro" id="IPR004477">
    <property type="entry name" value="ComEC_N"/>
</dbReference>
<name>A0A6N0JXB5_ACHDE</name>
<feature type="transmembrane region" description="Helical" evidence="6">
    <location>
        <begin position="355"/>
        <end position="373"/>
    </location>
</feature>